<dbReference type="InterPro" id="IPR050557">
    <property type="entry name" value="RTX_toxin/Mannuronan_C5-epim"/>
</dbReference>
<gene>
    <name evidence="6" type="ORF">J2Z31_003652</name>
</gene>
<dbReference type="PANTHER" id="PTHR38340:SF1">
    <property type="entry name" value="S-LAYER PROTEIN"/>
    <property type="match status" value="1"/>
</dbReference>
<protein>
    <submittedName>
        <fullName evidence="6">Ca2+-binding RTX toxin-like protein</fullName>
    </submittedName>
</protein>
<name>A0ABS4R2K2_9HYPH</name>
<keyword evidence="3" id="KW-0964">Secreted</keyword>
<keyword evidence="7" id="KW-1185">Reference proteome</keyword>
<dbReference type="PROSITE" id="PS00330">
    <property type="entry name" value="HEMOLYSIN_CALCIUM"/>
    <property type="match status" value="2"/>
</dbReference>
<evidence type="ECO:0000256" key="2">
    <source>
        <dbReference type="ARBA" id="ARBA00004613"/>
    </source>
</evidence>
<organism evidence="6 7">
    <name type="scientific">Sinorhizobium kostiense</name>
    <dbReference type="NCBI Taxonomy" id="76747"/>
    <lineage>
        <taxon>Bacteria</taxon>
        <taxon>Pseudomonadati</taxon>
        <taxon>Pseudomonadota</taxon>
        <taxon>Alphaproteobacteria</taxon>
        <taxon>Hyphomicrobiales</taxon>
        <taxon>Rhizobiaceae</taxon>
        <taxon>Sinorhizobium/Ensifer group</taxon>
        <taxon>Sinorhizobium</taxon>
    </lineage>
</organism>
<dbReference type="Gene3D" id="2.150.10.10">
    <property type="entry name" value="Serralysin-like metalloprotease, C-terminal"/>
    <property type="match status" value="2"/>
</dbReference>
<dbReference type="Pfam" id="PF00353">
    <property type="entry name" value="HemolysinCabind"/>
    <property type="match status" value="2"/>
</dbReference>
<sequence length="357" mass="36717">MATITVNSSYWLDMRGIDFGWLPYADSYTYGSTVYAAYFSDGVVEEFRGSGFTYNSDGMPTGGTVRSYAIFDNGTRVASIDGVSVSVTSIVNAALTYTTSDDIAVIGRALAGNDTLRGGGFVDYLRGFAGNDTLYGNAGNDSLVGDDGNDTFIGGTGGDKLYGGNGSDTASYAGATKGVTANLASASANTNDAKGDVYSSIENVTGSSYADRLYGNTAANRLTGGNGNDVLSGNSGNDVINGGAGADQLYGGSGADKFAFKAVGESAGPSFDTIFDFVPSGGDRIDLSGIDASTKASGNQTFAFIGTAAFKGVAGELRYVKQTSDTYIYGDVNGDKIADLKIHLDDAVTLTKGYFIL</sequence>
<dbReference type="PANTHER" id="PTHR38340">
    <property type="entry name" value="S-LAYER PROTEIN"/>
    <property type="match status" value="1"/>
</dbReference>
<dbReference type="RefSeq" id="WP_209602891.1">
    <property type="nucleotide sequence ID" value="NZ_JAGILA010000004.1"/>
</dbReference>
<evidence type="ECO:0000313" key="7">
    <source>
        <dbReference type="Proteomes" id="UP000730739"/>
    </source>
</evidence>
<dbReference type="InterPro" id="IPR011049">
    <property type="entry name" value="Serralysin-like_metalloprot_C"/>
</dbReference>
<proteinExistence type="predicted"/>
<comment type="cofactor">
    <cofactor evidence="1">
        <name>Ca(2+)</name>
        <dbReference type="ChEBI" id="CHEBI:29108"/>
    </cofactor>
</comment>
<dbReference type="Proteomes" id="UP000730739">
    <property type="component" value="Unassembled WGS sequence"/>
</dbReference>
<evidence type="ECO:0000256" key="3">
    <source>
        <dbReference type="ARBA" id="ARBA00022525"/>
    </source>
</evidence>
<dbReference type="PRINTS" id="PR00313">
    <property type="entry name" value="CABNDNGRPT"/>
</dbReference>
<dbReference type="SUPFAM" id="SSF51120">
    <property type="entry name" value="beta-Roll"/>
    <property type="match status" value="2"/>
</dbReference>
<reference evidence="6 7" key="1">
    <citation type="submission" date="2021-03" db="EMBL/GenBank/DDBJ databases">
        <title>Genomic Encyclopedia of Type Strains, Phase IV (KMG-IV): sequencing the most valuable type-strain genomes for metagenomic binning, comparative biology and taxonomic classification.</title>
        <authorList>
            <person name="Goeker M."/>
        </authorList>
    </citation>
    <scope>NUCLEOTIDE SEQUENCE [LARGE SCALE GENOMIC DNA]</scope>
    <source>
        <strain evidence="6 7">DSM 13372</strain>
    </source>
</reference>
<dbReference type="Pfam" id="PF08548">
    <property type="entry name" value="Peptidase_M10_C"/>
    <property type="match status" value="1"/>
</dbReference>
<dbReference type="InterPro" id="IPR013858">
    <property type="entry name" value="Peptidase_M10B_C"/>
</dbReference>
<dbReference type="InterPro" id="IPR018511">
    <property type="entry name" value="Hemolysin-typ_Ca-bd_CS"/>
</dbReference>
<accession>A0ABS4R2K2</accession>
<evidence type="ECO:0000313" key="6">
    <source>
        <dbReference type="EMBL" id="MBP2237138.1"/>
    </source>
</evidence>
<dbReference type="EMBL" id="JAGILA010000004">
    <property type="protein sequence ID" value="MBP2237138.1"/>
    <property type="molecule type" value="Genomic_DNA"/>
</dbReference>
<dbReference type="InterPro" id="IPR001343">
    <property type="entry name" value="Hemolysn_Ca-bd"/>
</dbReference>
<keyword evidence="4" id="KW-0677">Repeat</keyword>
<evidence type="ECO:0000256" key="4">
    <source>
        <dbReference type="ARBA" id="ARBA00022737"/>
    </source>
</evidence>
<comment type="subcellular location">
    <subcellularLocation>
        <location evidence="2">Secreted</location>
    </subcellularLocation>
</comment>
<comment type="caution">
    <text evidence="6">The sequence shown here is derived from an EMBL/GenBank/DDBJ whole genome shotgun (WGS) entry which is preliminary data.</text>
</comment>
<evidence type="ECO:0000256" key="1">
    <source>
        <dbReference type="ARBA" id="ARBA00001913"/>
    </source>
</evidence>
<evidence type="ECO:0000259" key="5">
    <source>
        <dbReference type="Pfam" id="PF08548"/>
    </source>
</evidence>
<feature type="domain" description="Peptidase M10 serralysin C-terminal" evidence="5">
    <location>
        <begin position="224"/>
        <end position="344"/>
    </location>
</feature>